<accession>A0A173QXY2</accession>
<organism evidence="1 2">
    <name type="scientific">Anaerostipes hadrus</name>
    <dbReference type="NCBI Taxonomy" id="649756"/>
    <lineage>
        <taxon>Bacteria</taxon>
        <taxon>Bacillati</taxon>
        <taxon>Bacillota</taxon>
        <taxon>Clostridia</taxon>
        <taxon>Lachnospirales</taxon>
        <taxon>Lachnospiraceae</taxon>
        <taxon>Anaerostipes</taxon>
    </lineage>
</organism>
<dbReference type="AlphaFoldDB" id="A0A173QXY2"/>
<dbReference type="RefSeq" id="WP_005333456.1">
    <property type="nucleotide sequence ID" value="NZ_CYXT01000001.1"/>
</dbReference>
<protein>
    <recommendedName>
        <fullName evidence="3">Elongation factor Ts</fullName>
    </recommendedName>
</protein>
<name>A0A173QXY2_ANAHA</name>
<proteinExistence type="predicted"/>
<dbReference type="Proteomes" id="UP000095598">
    <property type="component" value="Unassembled WGS sequence"/>
</dbReference>
<evidence type="ECO:0008006" key="3">
    <source>
        <dbReference type="Google" id="ProtNLM"/>
    </source>
</evidence>
<gene>
    <name evidence="1" type="ORF">ERS852425_00121</name>
</gene>
<sequence length="94" mass="10961">MTDLELDVWDAWLRERQEHLEETLSNISPSEEPCRYYLLTGYIQGMLEALTMLTTVEDGKRFKIKLEQFRQNLLLSGDYDATGNYKQAVKKTAV</sequence>
<evidence type="ECO:0000313" key="1">
    <source>
        <dbReference type="EMBL" id="CUM70441.1"/>
    </source>
</evidence>
<reference evidence="1 2" key="1">
    <citation type="submission" date="2015-09" db="EMBL/GenBank/DDBJ databases">
        <authorList>
            <consortium name="Pathogen Informatics"/>
        </authorList>
    </citation>
    <scope>NUCLEOTIDE SEQUENCE [LARGE SCALE GENOMIC DNA]</scope>
    <source>
        <strain evidence="1 2">2789STDY5608868</strain>
    </source>
</reference>
<dbReference type="EMBL" id="CYXT01000001">
    <property type="protein sequence ID" value="CUM70441.1"/>
    <property type="molecule type" value="Genomic_DNA"/>
</dbReference>
<evidence type="ECO:0000313" key="2">
    <source>
        <dbReference type="Proteomes" id="UP000095598"/>
    </source>
</evidence>
<dbReference type="GeneID" id="92823429"/>